<gene>
    <name evidence="2" type="ORF">WICANDRAFT_31713</name>
</gene>
<dbReference type="Gene3D" id="3.30.700.20">
    <property type="entry name" value="Hypothetical protein ph0010, domain 1"/>
    <property type="match status" value="1"/>
</dbReference>
<feature type="domain" description="AMMECR1" evidence="1">
    <location>
        <begin position="1"/>
        <end position="200"/>
    </location>
</feature>
<dbReference type="AlphaFoldDB" id="A0A1E3P1L9"/>
<keyword evidence="3" id="KW-1185">Reference proteome</keyword>
<protein>
    <recommendedName>
        <fullName evidence="1">AMMECR1 domain-containing protein</fullName>
    </recommendedName>
</protein>
<dbReference type="Pfam" id="PF01871">
    <property type="entry name" value="AMMECR1"/>
    <property type="match status" value="1"/>
</dbReference>
<accession>A0A1E3P1L9</accession>
<dbReference type="Proteomes" id="UP000094112">
    <property type="component" value="Unassembled WGS sequence"/>
</dbReference>
<dbReference type="EMBL" id="KV454211">
    <property type="protein sequence ID" value="ODQ59228.1"/>
    <property type="molecule type" value="Genomic_DNA"/>
</dbReference>
<dbReference type="Gene3D" id="3.30.1490.150">
    <property type="entry name" value="Hypothetical protein ph0010, domain 2"/>
    <property type="match status" value="1"/>
</dbReference>
<name>A0A1E3P1L9_WICAA</name>
<dbReference type="InterPro" id="IPR036071">
    <property type="entry name" value="AMMECR1_dom_sf"/>
</dbReference>
<evidence type="ECO:0000313" key="3">
    <source>
        <dbReference type="Proteomes" id="UP000094112"/>
    </source>
</evidence>
<dbReference type="InterPro" id="IPR023473">
    <property type="entry name" value="AMMECR1"/>
</dbReference>
<organism evidence="2 3">
    <name type="scientific">Wickerhamomyces anomalus (strain ATCC 58044 / CBS 1984 / NCYC 433 / NRRL Y-366-8)</name>
    <name type="common">Yeast</name>
    <name type="synonym">Hansenula anomala</name>
    <dbReference type="NCBI Taxonomy" id="683960"/>
    <lineage>
        <taxon>Eukaryota</taxon>
        <taxon>Fungi</taxon>
        <taxon>Dikarya</taxon>
        <taxon>Ascomycota</taxon>
        <taxon>Saccharomycotina</taxon>
        <taxon>Saccharomycetes</taxon>
        <taxon>Phaffomycetales</taxon>
        <taxon>Wickerhamomycetaceae</taxon>
        <taxon>Wickerhamomyces</taxon>
    </lineage>
</organism>
<sequence length="205" mass="23539">MSTLTPYTLFAFYALESRLHNVERTLKLSDFKKKLGLEPNVLERSPIFVTWNILDRHGTTQLRGCIGNFNCLQLERGVADYALLAAFDDSRFAPITEAELPRLSVGVTLLQNFEEVDDPLDWELGKHGIRIKFSKNGEEYGATFLPDVAPEQGWDKKQTIQHLVAKAGYRWSKINIEDIQVTRYEGVKSKLTYEEYKDFMKSIEA</sequence>
<dbReference type="OrthoDB" id="24630at2759"/>
<reference evidence="2 3" key="1">
    <citation type="journal article" date="2016" name="Proc. Natl. Acad. Sci. U.S.A.">
        <title>Comparative genomics of biotechnologically important yeasts.</title>
        <authorList>
            <person name="Riley R."/>
            <person name="Haridas S."/>
            <person name="Wolfe K.H."/>
            <person name="Lopes M.R."/>
            <person name="Hittinger C.T."/>
            <person name="Goeker M."/>
            <person name="Salamov A.A."/>
            <person name="Wisecaver J.H."/>
            <person name="Long T.M."/>
            <person name="Calvey C.H."/>
            <person name="Aerts A.L."/>
            <person name="Barry K.W."/>
            <person name="Choi C."/>
            <person name="Clum A."/>
            <person name="Coughlan A.Y."/>
            <person name="Deshpande S."/>
            <person name="Douglass A.P."/>
            <person name="Hanson S.J."/>
            <person name="Klenk H.-P."/>
            <person name="LaButti K.M."/>
            <person name="Lapidus A."/>
            <person name="Lindquist E.A."/>
            <person name="Lipzen A.M."/>
            <person name="Meier-Kolthoff J.P."/>
            <person name="Ohm R.A."/>
            <person name="Otillar R.P."/>
            <person name="Pangilinan J.L."/>
            <person name="Peng Y."/>
            <person name="Rokas A."/>
            <person name="Rosa C.A."/>
            <person name="Scheuner C."/>
            <person name="Sibirny A.A."/>
            <person name="Slot J.C."/>
            <person name="Stielow J.B."/>
            <person name="Sun H."/>
            <person name="Kurtzman C.P."/>
            <person name="Blackwell M."/>
            <person name="Grigoriev I.V."/>
            <person name="Jeffries T.W."/>
        </authorList>
    </citation>
    <scope>NUCLEOTIDE SEQUENCE [LARGE SCALE GENOMIC DNA]</scope>
    <source>
        <strain evidence="3">ATCC 58044 / CBS 1984 / NCYC 433 / NRRL Y-366-8</strain>
    </source>
</reference>
<evidence type="ECO:0000259" key="1">
    <source>
        <dbReference type="PROSITE" id="PS51112"/>
    </source>
</evidence>
<dbReference type="PANTHER" id="PTHR13016">
    <property type="entry name" value="AMMECR1 HOMOLOG"/>
    <property type="match status" value="1"/>
</dbReference>
<dbReference type="SUPFAM" id="SSF143447">
    <property type="entry name" value="AMMECR1-like"/>
    <property type="match status" value="1"/>
</dbReference>
<dbReference type="InterPro" id="IPR002733">
    <property type="entry name" value="AMMECR1_domain"/>
</dbReference>
<dbReference type="GeneID" id="30199116"/>
<dbReference type="STRING" id="683960.A0A1E3P1L9"/>
<dbReference type="NCBIfam" id="TIGR00296">
    <property type="entry name" value="TIGR00296 family protein"/>
    <property type="match status" value="1"/>
</dbReference>
<dbReference type="InterPro" id="IPR027485">
    <property type="entry name" value="AMMECR1_N"/>
</dbReference>
<dbReference type="PANTHER" id="PTHR13016:SF0">
    <property type="entry name" value="AMME SYNDROME CANDIDATE GENE 1 PROTEIN"/>
    <property type="match status" value="1"/>
</dbReference>
<dbReference type="PROSITE" id="PS51112">
    <property type="entry name" value="AMMECR1"/>
    <property type="match status" value="1"/>
</dbReference>
<proteinExistence type="predicted"/>
<evidence type="ECO:0000313" key="2">
    <source>
        <dbReference type="EMBL" id="ODQ59228.1"/>
    </source>
</evidence>
<dbReference type="RefSeq" id="XP_019038435.1">
    <property type="nucleotide sequence ID" value="XM_019181870.1"/>
</dbReference>